<dbReference type="GO" id="GO:0002098">
    <property type="term" value="P:tRNA wobble uridine modification"/>
    <property type="evidence" value="ECO:0007669"/>
    <property type="project" value="InterPro"/>
</dbReference>
<dbReference type="Gene3D" id="3.40.250.10">
    <property type="entry name" value="Rhodanese-like domain"/>
    <property type="match status" value="1"/>
</dbReference>
<evidence type="ECO:0000259" key="2">
    <source>
        <dbReference type="PROSITE" id="PS50206"/>
    </source>
</evidence>
<dbReference type="InterPro" id="IPR001763">
    <property type="entry name" value="Rhodanese-like_dom"/>
</dbReference>
<dbReference type="InterPro" id="IPR036873">
    <property type="entry name" value="Rhodanese-like_dom_sf"/>
</dbReference>
<evidence type="ECO:0000256" key="1">
    <source>
        <dbReference type="ARBA" id="ARBA00023266"/>
    </source>
</evidence>
<dbReference type="Pfam" id="PF00581">
    <property type="entry name" value="Rhodanese"/>
    <property type="match status" value="1"/>
</dbReference>
<name>A0A3N7HIU9_9BURK</name>
<proteinExistence type="predicted"/>
<dbReference type="InterPro" id="IPR017582">
    <property type="entry name" value="SelU"/>
</dbReference>
<dbReference type="AlphaFoldDB" id="A0A3N7HIU9"/>
<evidence type="ECO:0000313" key="4">
    <source>
        <dbReference type="Proteomes" id="UP000267464"/>
    </source>
</evidence>
<gene>
    <name evidence="3" type="primary">mnmH</name>
    <name evidence="3" type="ORF">DZC73_26430</name>
</gene>
<evidence type="ECO:0000313" key="3">
    <source>
        <dbReference type="EMBL" id="RQP21967.1"/>
    </source>
</evidence>
<reference evidence="3 4" key="2">
    <citation type="submission" date="2018-12" db="EMBL/GenBank/DDBJ databases">
        <title>Rhizobacter gummiphilus sp. nov., a rubber-degrading bacterium isolated from the soil of a botanical garden in Japan.</title>
        <authorList>
            <person name="Shunsuke S.S."/>
        </authorList>
    </citation>
    <scope>NUCLEOTIDE SEQUENCE [LARGE SCALE GENOMIC DNA]</scope>
    <source>
        <strain evidence="3 4">S-16</strain>
    </source>
</reference>
<dbReference type="PANTHER" id="PTHR30401:SF0">
    <property type="entry name" value="TRNA 2-SELENOURIDINE SYNTHASE"/>
    <property type="match status" value="1"/>
</dbReference>
<protein>
    <submittedName>
        <fullName evidence="3">tRNA 2-selenouridine(34) synthase MnmH</fullName>
    </submittedName>
</protein>
<dbReference type="NCBIfam" id="NF008752">
    <property type="entry name" value="PRK11784.1-4"/>
    <property type="match status" value="1"/>
</dbReference>
<organism evidence="3 4">
    <name type="scientific">Piscinibacter terrae</name>
    <dbReference type="NCBI Taxonomy" id="2496871"/>
    <lineage>
        <taxon>Bacteria</taxon>
        <taxon>Pseudomonadati</taxon>
        <taxon>Pseudomonadota</taxon>
        <taxon>Betaproteobacteria</taxon>
        <taxon>Burkholderiales</taxon>
        <taxon>Sphaerotilaceae</taxon>
        <taxon>Piscinibacter</taxon>
    </lineage>
</organism>
<dbReference type="Proteomes" id="UP000267464">
    <property type="component" value="Unassembled WGS sequence"/>
</dbReference>
<sequence length="372" mass="41519">MRKGCESNGIRHGCSVGEKPGAVALSHKPTTVEDLPAFSVIIDARSPAEYALDHIPGAINCPVLDDEERRVVGTTYVQVSAFEARKMGAAMVARNIAHHLDTQFRGQPREWRPLVYCWRGGMRSGSFVNVMRMVGWDAQQLQGGYKAWRAHVVQQLAQRAPQLCLKVLCGPTGSAKTQVLRAMERQGQQVLDLEALAVHRGSVLGDIPGQPQPSQKAFETALMDHIARFDLARTVWVEAESRRIGKLTLPEPLHARLRESPVVEIAATLPARMAYLLRDYAWLGDDPQLLIDKLSGLSELLPKETLAQWRTWAQQHELAPLLESLLLRHYDPLYARSQGRHLERLEQAQRVDTDDLSPEGIDALAQRIASLH</sequence>
<dbReference type="PANTHER" id="PTHR30401">
    <property type="entry name" value="TRNA 2-SELENOURIDINE SYNTHASE"/>
    <property type="match status" value="1"/>
</dbReference>
<dbReference type="GO" id="GO:0043828">
    <property type="term" value="F:tRNA 2-selenouridine synthase activity"/>
    <property type="evidence" value="ECO:0007669"/>
    <property type="project" value="InterPro"/>
</dbReference>
<dbReference type="PROSITE" id="PS50206">
    <property type="entry name" value="RHODANESE_3"/>
    <property type="match status" value="1"/>
</dbReference>
<dbReference type="NCBIfam" id="TIGR03167">
    <property type="entry name" value="tRNA_sel_U_synt"/>
    <property type="match status" value="1"/>
</dbReference>
<reference evidence="3 4" key="1">
    <citation type="submission" date="2018-08" db="EMBL/GenBank/DDBJ databases">
        <authorList>
            <person name="Khan S.A."/>
            <person name="Jeon C.O."/>
            <person name="Chun B.H."/>
            <person name="Jeong S.E."/>
        </authorList>
    </citation>
    <scope>NUCLEOTIDE SEQUENCE [LARGE SCALE GENOMIC DNA]</scope>
    <source>
        <strain evidence="3 4">S-16</strain>
    </source>
</reference>
<comment type="caution">
    <text evidence="3">The sequence shown here is derived from an EMBL/GenBank/DDBJ whole genome shotgun (WGS) entry which is preliminary data.</text>
</comment>
<keyword evidence="1" id="KW-0711">Selenium</keyword>
<dbReference type="SMART" id="SM00450">
    <property type="entry name" value="RHOD"/>
    <property type="match status" value="1"/>
</dbReference>
<feature type="domain" description="Rhodanese" evidence="2">
    <location>
        <begin position="40"/>
        <end position="153"/>
    </location>
</feature>
<dbReference type="OrthoDB" id="9808735at2"/>
<accession>A0A3N7HIU9</accession>
<dbReference type="InterPro" id="IPR058840">
    <property type="entry name" value="AAA_SelU"/>
</dbReference>
<dbReference type="SUPFAM" id="SSF52821">
    <property type="entry name" value="Rhodanese/Cell cycle control phosphatase"/>
    <property type="match status" value="1"/>
</dbReference>
<dbReference type="Pfam" id="PF26341">
    <property type="entry name" value="AAA_SelU"/>
    <property type="match status" value="1"/>
</dbReference>
<dbReference type="EMBL" id="QUSW01000009">
    <property type="protein sequence ID" value="RQP21967.1"/>
    <property type="molecule type" value="Genomic_DNA"/>
</dbReference>
<dbReference type="NCBIfam" id="NF008750">
    <property type="entry name" value="PRK11784.1-2"/>
    <property type="match status" value="1"/>
</dbReference>
<keyword evidence="4" id="KW-1185">Reference proteome</keyword>